<reference evidence="9 10" key="1">
    <citation type="submission" date="2019-06" db="EMBL/GenBank/DDBJ databases">
        <title>Tsukamurella conjunctivitidis sp. nov., Tsukamurella assacharolytica sp. nov. and Tsukamurella sputae sp. nov. isolated from patients with conjunctivitis, bacteraemia (lymphoma) and respiratory infection (sputum) in Hong Kong.</title>
        <authorList>
            <person name="Teng J.L.L."/>
            <person name="Lee H.H."/>
            <person name="Fong J.Y.H."/>
            <person name="Fok K.M.N."/>
            <person name="Lau S.K.P."/>
            <person name="Woo P.C.Y."/>
        </authorList>
    </citation>
    <scope>NUCLEOTIDE SEQUENCE [LARGE SCALE GENOMIC DNA]</scope>
    <source>
        <strain evidence="9 10">HKU71</strain>
    </source>
</reference>
<feature type="binding site" evidence="7">
    <location>
        <position position="35"/>
    </location>
    <ligand>
        <name>FMN</name>
        <dbReference type="ChEBI" id="CHEBI:58210"/>
    </ligand>
</feature>
<dbReference type="PANTHER" id="PTHR43374">
    <property type="entry name" value="FLAVIN PRENYLTRANSFERASE"/>
    <property type="match status" value="1"/>
</dbReference>
<dbReference type="SUPFAM" id="SSF52507">
    <property type="entry name" value="Homo-oligomeric flavin-containing Cys decarboxylases, HFCD"/>
    <property type="match status" value="1"/>
</dbReference>
<evidence type="ECO:0000256" key="2">
    <source>
        <dbReference type="ARBA" id="ARBA00022630"/>
    </source>
</evidence>
<name>A0A5C5REQ7_9ACTN</name>
<keyword evidence="1 7" id="KW-0637">Prenyltransferase</keyword>
<evidence type="ECO:0000256" key="5">
    <source>
        <dbReference type="ARBA" id="ARBA00050612"/>
    </source>
</evidence>
<evidence type="ECO:0000313" key="10">
    <source>
        <dbReference type="Proteomes" id="UP000317291"/>
    </source>
</evidence>
<evidence type="ECO:0000256" key="1">
    <source>
        <dbReference type="ARBA" id="ARBA00022602"/>
    </source>
</evidence>
<comment type="function">
    <text evidence="7">Flavin prenyltransferase that catalyzes the synthesis of the prenylated FMN cofactor (prenyl-FMN) for 4-hydroxy-3-polyprenylbenzoic acid decarboxylase UbiD. The prenyltransferase is metal-independent and links a dimethylallyl moiety from dimethylallyl monophosphate (DMAP) to the flavin N5 and C6 atoms of FMN.</text>
</comment>
<dbReference type="InterPro" id="IPR036551">
    <property type="entry name" value="Flavin_trans-like"/>
</dbReference>
<gene>
    <name evidence="7" type="primary">ubiX</name>
    <name evidence="9" type="ORF">FK529_02485</name>
</gene>
<evidence type="ECO:0000256" key="3">
    <source>
        <dbReference type="ARBA" id="ARBA00022643"/>
    </source>
</evidence>
<dbReference type="AlphaFoldDB" id="A0A5C5REQ7"/>
<dbReference type="PANTHER" id="PTHR43374:SF1">
    <property type="entry name" value="FLAVIN PRENYLTRANSFERASE PAD1, MITOCHONDRIAL"/>
    <property type="match status" value="1"/>
</dbReference>
<keyword evidence="2 7" id="KW-0285">Flavoprotein</keyword>
<feature type="binding site" evidence="7">
    <location>
        <position position="151"/>
    </location>
    <ligand>
        <name>dimethylallyl phosphate</name>
        <dbReference type="ChEBI" id="CHEBI:88052"/>
    </ligand>
</feature>
<dbReference type="HAMAP" id="MF_01984">
    <property type="entry name" value="ubiX_pad"/>
    <property type="match status" value="1"/>
</dbReference>
<dbReference type="EMBL" id="VIGW01000001">
    <property type="protein sequence ID" value="TWS21477.1"/>
    <property type="molecule type" value="Genomic_DNA"/>
</dbReference>
<feature type="domain" description="Flavoprotein" evidence="8">
    <location>
        <begin position="1"/>
        <end position="172"/>
    </location>
</feature>
<comment type="caution">
    <text evidence="7">Lacks conserved residue(s) required for the propagation of feature annotation.</text>
</comment>
<evidence type="ECO:0000313" key="9">
    <source>
        <dbReference type="EMBL" id="TWS21477.1"/>
    </source>
</evidence>
<keyword evidence="3 7" id="KW-0288">FMN</keyword>
<keyword evidence="4 7" id="KW-0808">Transferase</keyword>
<feature type="binding site" evidence="7">
    <location>
        <begin position="9"/>
        <end position="11"/>
    </location>
    <ligand>
        <name>FMN</name>
        <dbReference type="ChEBI" id="CHEBI:58210"/>
    </ligand>
</feature>
<comment type="caution">
    <text evidence="9">The sequence shown here is derived from an EMBL/GenBank/DDBJ whole genome shotgun (WGS) entry which is preliminary data.</text>
</comment>
<evidence type="ECO:0000259" key="8">
    <source>
        <dbReference type="Pfam" id="PF02441"/>
    </source>
</evidence>
<keyword evidence="10" id="KW-1185">Reference proteome</keyword>
<dbReference type="EC" id="2.5.1.129" evidence="7"/>
<evidence type="ECO:0000256" key="4">
    <source>
        <dbReference type="ARBA" id="ARBA00022679"/>
    </source>
</evidence>
<feature type="binding site" evidence="7">
    <location>
        <position position="167"/>
    </location>
    <ligand>
        <name>dimethylallyl phosphate</name>
        <dbReference type="ChEBI" id="CHEBI:88052"/>
    </ligand>
</feature>
<dbReference type="NCBIfam" id="TIGR00421">
    <property type="entry name" value="ubiX_pad"/>
    <property type="match status" value="1"/>
</dbReference>
<dbReference type="InterPro" id="IPR003382">
    <property type="entry name" value="Flavoprotein"/>
</dbReference>
<dbReference type="InterPro" id="IPR004507">
    <property type="entry name" value="UbiX-like"/>
</dbReference>
<dbReference type="NCBIfam" id="NF004685">
    <property type="entry name" value="PRK06029.1"/>
    <property type="match status" value="1"/>
</dbReference>
<comment type="catalytic activity">
    <reaction evidence="5 7">
        <text>dimethylallyl phosphate + FMNH2 = prenylated FMNH2 + phosphate</text>
        <dbReference type="Rhea" id="RHEA:37743"/>
        <dbReference type="ChEBI" id="CHEBI:43474"/>
        <dbReference type="ChEBI" id="CHEBI:57618"/>
        <dbReference type="ChEBI" id="CHEBI:87467"/>
        <dbReference type="ChEBI" id="CHEBI:88052"/>
        <dbReference type="EC" id="2.5.1.129"/>
    </reaction>
</comment>
<accession>A0A5C5REQ7</accession>
<dbReference type="OrthoDB" id="9781577at2"/>
<dbReference type="GO" id="GO:0016831">
    <property type="term" value="F:carboxy-lyase activity"/>
    <property type="evidence" value="ECO:0007669"/>
    <property type="project" value="TreeGrafter"/>
</dbReference>
<dbReference type="Proteomes" id="UP000317291">
    <property type="component" value="Unassembled WGS sequence"/>
</dbReference>
<dbReference type="FunFam" id="3.40.50.1950:FF:000001">
    <property type="entry name" value="Flavin prenyltransferase UbiX"/>
    <property type="match status" value="1"/>
</dbReference>
<dbReference type="GO" id="GO:0106141">
    <property type="term" value="F:flavin prenyltransferase activity"/>
    <property type="evidence" value="ECO:0007669"/>
    <property type="project" value="UniProtKB-EC"/>
</dbReference>
<dbReference type="Pfam" id="PF02441">
    <property type="entry name" value="Flavoprotein"/>
    <property type="match status" value="1"/>
</dbReference>
<organism evidence="9 10">
    <name type="scientific">Tsukamurella asaccharolytica</name>
    <dbReference type="NCBI Taxonomy" id="2592067"/>
    <lineage>
        <taxon>Bacteria</taxon>
        <taxon>Bacillati</taxon>
        <taxon>Actinomycetota</taxon>
        <taxon>Actinomycetes</taxon>
        <taxon>Mycobacteriales</taxon>
        <taxon>Tsukamurellaceae</taxon>
        <taxon>Tsukamurella</taxon>
    </lineage>
</organism>
<proteinExistence type="inferred from homology"/>
<comment type="similarity">
    <text evidence="6 7">Belongs to the UbiX/PAD1 family.</text>
</comment>
<evidence type="ECO:0000256" key="6">
    <source>
        <dbReference type="ARBA" id="ARBA00060793"/>
    </source>
</evidence>
<feature type="binding site" evidence="7">
    <location>
        <position position="121"/>
    </location>
    <ligand>
        <name>FMN</name>
        <dbReference type="ChEBI" id="CHEBI:58210"/>
    </ligand>
</feature>
<evidence type="ECO:0000256" key="7">
    <source>
        <dbReference type="HAMAP-Rule" id="MF_01984"/>
    </source>
</evidence>
<dbReference type="RefSeq" id="WP_146559229.1">
    <property type="nucleotide sequence ID" value="NZ_VIGW01000001.1"/>
</dbReference>
<dbReference type="Gene3D" id="3.40.50.1950">
    <property type="entry name" value="Flavin prenyltransferase-like"/>
    <property type="match status" value="1"/>
</dbReference>
<sequence length="195" mass="21098">MRIVVGMTGATGAPIGVRFLEVLRDLGIDTHLIVSRWGRATIAQETSRTVAEVQKLATVSYHPDDQGADISSGSFHTDAMVIVPCSVKTLAGIRMGFGDTLIGRAADVTLKERRPLILAVRETPLSSIHLDNMLALSRSGATIFPPMPAFYNNPREIHDIVDHLVSRILDQLGVESPFAERWAGLASASSRRSAL</sequence>
<protein>
    <recommendedName>
        <fullName evidence="7">Flavin prenyltransferase UbiX</fullName>
        <ecNumber evidence="7">2.5.1.129</ecNumber>
    </recommendedName>
</protein>
<feature type="binding site" evidence="7">
    <location>
        <begin position="86"/>
        <end position="89"/>
    </location>
    <ligand>
        <name>FMN</name>
        <dbReference type="ChEBI" id="CHEBI:58210"/>
    </ligand>
</feature>